<keyword evidence="4 7" id="KW-0812">Transmembrane</keyword>
<dbReference type="InterPro" id="IPR035906">
    <property type="entry name" value="MetI-like_sf"/>
</dbReference>
<protein>
    <submittedName>
        <fullName evidence="9">Sugar ABC transporter permease</fullName>
    </submittedName>
</protein>
<evidence type="ECO:0000259" key="8">
    <source>
        <dbReference type="PROSITE" id="PS50928"/>
    </source>
</evidence>
<dbReference type="InterPro" id="IPR051393">
    <property type="entry name" value="ABC_transporter_permease"/>
</dbReference>
<evidence type="ECO:0000256" key="5">
    <source>
        <dbReference type="ARBA" id="ARBA00022989"/>
    </source>
</evidence>
<comment type="caution">
    <text evidence="9">The sequence shown here is derived from an EMBL/GenBank/DDBJ whole genome shotgun (WGS) entry which is preliminary data.</text>
</comment>
<keyword evidence="5 7" id="KW-1133">Transmembrane helix</keyword>
<dbReference type="GO" id="GO:0005886">
    <property type="term" value="C:plasma membrane"/>
    <property type="evidence" value="ECO:0007669"/>
    <property type="project" value="UniProtKB-SubCell"/>
</dbReference>
<feature type="transmembrane region" description="Helical" evidence="7">
    <location>
        <begin position="268"/>
        <end position="293"/>
    </location>
</feature>
<sequence>MVLNQRNNITAFKFILPALLAMLFVHVIPILTGMFISFLDLDIKTLTQWLSAPFVGLRNYFDIFNSGMDVGRVFMRSLWNVVLYGLLTIPIGYVIALAVALLLNNKFPGRTIVRGLVLLPYITPDSVMYNVWRFIFQARIGLVNKLLLQIGLIQEPLIWLVGDRAMASVVMASVWKGWPFTCLILLSGLQGISAELYEAAEIDGASWWKKFRSITWPMLWPVTRTSLIMSCIWNFHAFNQFYVMLGGDTSSSVAVPSLVILREAFTNLHYGLGSAMAVIMLLVVLLFTGFSILSRKEELH</sequence>
<dbReference type="SUPFAM" id="SSF161098">
    <property type="entry name" value="MetI-like"/>
    <property type="match status" value="1"/>
</dbReference>
<dbReference type="Proteomes" id="UP001221217">
    <property type="component" value="Unassembled WGS sequence"/>
</dbReference>
<feature type="transmembrane region" description="Helical" evidence="7">
    <location>
        <begin position="12"/>
        <end position="39"/>
    </location>
</feature>
<keyword evidence="3" id="KW-1003">Cell membrane</keyword>
<dbReference type="Pfam" id="PF00528">
    <property type="entry name" value="BPD_transp_1"/>
    <property type="match status" value="1"/>
</dbReference>
<feature type="domain" description="ABC transmembrane type-1" evidence="8">
    <location>
        <begin position="78"/>
        <end position="291"/>
    </location>
</feature>
<proteinExistence type="inferred from homology"/>
<keyword evidence="6 7" id="KW-0472">Membrane</keyword>
<comment type="subcellular location">
    <subcellularLocation>
        <location evidence="1 7">Cell membrane</location>
        <topology evidence="1 7">Multi-pass membrane protein</topology>
    </subcellularLocation>
</comment>
<feature type="transmembrane region" description="Helical" evidence="7">
    <location>
        <begin position="81"/>
        <end position="103"/>
    </location>
</feature>
<evidence type="ECO:0000256" key="3">
    <source>
        <dbReference type="ARBA" id="ARBA00022475"/>
    </source>
</evidence>
<evidence type="ECO:0000313" key="10">
    <source>
        <dbReference type="Proteomes" id="UP001221217"/>
    </source>
</evidence>
<dbReference type="CDD" id="cd06261">
    <property type="entry name" value="TM_PBP2"/>
    <property type="match status" value="1"/>
</dbReference>
<dbReference type="Gene3D" id="1.10.3720.10">
    <property type="entry name" value="MetI-like"/>
    <property type="match status" value="1"/>
</dbReference>
<name>A0AAJ1MLE4_9SPIO</name>
<evidence type="ECO:0000313" key="9">
    <source>
        <dbReference type="EMBL" id="MDC7227791.1"/>
    </source>
</evidence>
<dbReference type="PANTHER" id="PTHR30193">
    <property type="entry name" value="ABC TRANSPORTER PERMEASE PROTEIN"/>
    <property type="match status" value="1"/>
</dbReference>
<evidence type="ECO:0000256" key="2">
    <source>
        <dbReference type="ARBA" id="ARBA00022448"/>
    </source>
</evidence>
<evidence type="ECO:0000256" key="1">
    <source>
        <dbReference type="ARBA" id="ARBA00004651"/>
    </source>
</evidence>
<dbReference type="GO" id="GO:0055085">
    <property type="term" value="P:transmembrane transport"/>
    <property type="evidence" value="ECO:0007669"/>
    <property type="project" value="InterPro"/>
</dbReference>
<evidence type="ECO:0000256" key="6">
    <source>
        <dbReference type="ARBA" id="ARBA00023136"/>
    </source>
</evidence>
<dbReference type="PANTHER" id="PTHR30193:SF37">
    <property type="entry name" value="INNER MEMBRANE ABC TRANSPORTER PERMEASE PROTEIN YCJO"/>
    <property type="match status" value="1"/>
</dbReference>
<gene>
    <name evidence="9" type="ORF">PQJ61_13585</name>
</gene>
<dbReference type="EMBL" id="JAQQAL010000034">
    <property type="protein sequence ID" value="MDC7227791.1"/>
    <property type="molecule type" value="Genomic_DNA"/>
</dbReference>
<organism evidence="9 10">
    <name type="scientific">Candidatus Thalassospirochaeta sargassi</name>
    <dbReference type="NCBI Taxonomy" id="3119039"/>
    <lineage>
        <taxon>Bacteria</taxon>
        <taxon>Pseudomonadati</taxon>
        <taxon>Spirochaetota</taxon>
        <taxon>Spirochaetia</taxon>
        <taxon>Spirochaetales</taxon>
        <taxon>Spirochaetaceae</taxon>
        <taxon>Candidatus Thalassospirochaeta</taxon>
    </lineage>
</organism>
<evidence type="ECO:0000256" key="4">
    <source>
        <dbReference type="ARBA" id="ARBA00022692"/>
    </source>
</evidence>
<dbReference type="AlphaFoldDB" id="A0AAJ1MLE4"/>
<reference evidence="9 10" key="1">
    <citation type="submission" date="2022-12" db="EMBL/GenBank/DDBJ databases">
        <title>Metagenome assembled genome from gulf of manar.</title>
        <authorList>
            <person name="Kohli P."/>
            <person name="Pk S."/>
            <person name="Venkata Ramana C."/>
            <person name="Sasikala C."/>
        </authorList>
    </citation>
    <scope>NUCLEOTIDE SEQUENCE [LARGE SCALE GENOMIC DNA]</scope>
    <source>
        <strain evidence="9">JB008</strain>
    </source>
</reference>
<comment type="similarity">
    <text evidence="7">Belongs to the binding-protein-dependent transport system permease family.</text>
</comment>
<dbReference type="PROSITE" id="PS50928">
    <property type="entry name" value="ABC_TM1"/>
    <property type="match status" value="1"/>
</dbReference>
<dbReference type="InterPro" id="IPR000515">
    <property type="entry name" value="MetI-like"/>
</dbReference>
<evidence type="ECO:0000256" key="7">
    <source>
        <dbReference type="RuleBase" id="RU363032"/>
    </source>
</evidence>
<keyword evidence="2 7" id="KW-0813">Transport</keyword>
<accession>A0AAJ1MLE4</accession>